<keyword evidence="6 7" id="KW-0472">Membrane</keyword>
<dbReference type="PANTHER" id="PTHR30462">
    <property type="entry name" value="INTERMEMBRANE TRANSPORT PROTEIN PQIB-RELATED"/>
    <property type="match status" value="1"/>
</dbReference>
<name>A0A410G9S6_9BURK</name>
<organism evidence="8 9">
    <name type="scientific">Pollutimonas thiosulfatoxidans</name>
    <dbReference type="NCBI Taxonomy" id="2028345"/>
    <lineage>
        <taxon>Bacteria</taxon>
        <taxon>Pseudomonadati</taxon>
        <taxon>Pseudomonadota</taxon>
        <taxon>Betaproteobacteria</taxon>
        <taxon>Burkholderiales</taxon>
        <taxon>Alcaligenaceae</taxon>
        <taxon>Pollutimonas</taxon>
    </lineage>
</organism>
<keyword evidence="3" id="KW-0997">Cell inner membrane</keyword>
<keyword evidence="4 7" id="KW-0812">Transmembrane</keyword>
<dbReference type="Proteomes" id="UP000283474">
    <property type="component" value="Chromosome"/>
</dbReference>
<keyword evidence="2" id="KW-1003">Cell membrane</keyword>
<evidence type="ECO:0000256" key="6">
    <source>
        <dbReference type="ARBA" id="ARBA00023136"/>
    </source>
</evidence>
<feature type="transmembrane region" description="Helical" evidence="7">
    <location>
        <begin position="305"/>
        <end position="330"/>
    </location>
</feature>
<evidence type="ECO:0000313" key="9">
    <source>
        <dbReference type="Proteomes" id="UP000283474"/>
    </source>
</evidence>
<dbReference type="Pfam" id="PF04403">
    <property type="entry name" value="PqiA"/>
    <property type="match status" value="2"/>
</dbReference>
<gene>
    <name evidence="8" type="ORF">CKA81_03835</name>
</gene>
<keyword evidence="5 7" id="KW-1133">Transmembrane helix</keyword>
<evidence type="ECO:0000256" key="3">
    <source>
        <dbReference type="ARBA" id="ARBA00022519"/>
    </source>
</evidence>
<feature type="transmembrane region" description="Helical" evidence="7">
    <location>
        <begin position="257"/>
        <end position="277"/>
    </location>
</feature>
<dbReference type="InterPro" id="IPR007498">
    <property type="entry name" value="PqiA-like"/>
</dbReference>
<feature type="transmembrane region" description="Helical" evidence="7">
    <location>
        <begin position="378"/>
        <end position="401"/>
    </location>
</feature>
<sequence>MAGGWLVACQHCATLHARTPLEPGAMATCRRCGYPLYRQSTLPLDGWIALVLTALAVFAIANIFPIIELDIAGMTVRASLPNALWLTWQQDHRLLSIMTGMFAFWLPLTQLLVTLWALLAIRSRRLPADFRYGMRLLHHTLPWSMVPVLMLAIMVAMVKFAGLARVSLEPAMWAFAVLTFLLTGLSRLTAHRLWQYAEDAGLVATATPETIAHEGTFVASCEACSLVQGVSQDGIAQSCYRCGARLHLRKPNPTSRVWALVIAASILYVPANLLPVMRVRTLTSDTMHTILGGVIELWRLGSWDLAVIVFVASVVVPLTKLLALAILMLGGRWRGALVQRQRTRLYELIEFIGQWSMLDVFVVILLTAIANFPGISQVIAGPGAASFGMVVILTMLATMSYDPRRGWDRRPGARSNTIQSDATAAAAIDTYSEASYKRQV</sequence>
<accession>A0A410G9S6</accession>
<dbReference type="OrthoDB" id="9800207at2"/>
<protein>
    <submittedName>
        <fullName evidence="8">Paraquat-inducible membrane protein A</fullName>
    </submittedName>
</protein>
<feature type="transmembrane region" description="Helical" evidence="7">
    <location>
        <begin position="351"/>
        <end position="372"/>
    </location>
</feature>
<dbReference type="EMBL" id="CP022987">
    <property type="protein sequence ID" value="QAA93068.1"/>
    <property type="molecule type" value="Genomic_DNA"/>
</dbReference>
<evidence type="ECO:0000313" key="8">
    <source>
        <dbReference type="EMBL" id="QAA93068.1"/>
    </source>
</evidence>
<dbReference type="InterPro" id="IPR051800">
    <property type="entry name" value="PqiA-PqiB_transport"/>
</dbReference>
<evidence type="ECO:0000256" key="2">
    <source>
        <dbReference type="ARBA" id="ARBA00022475"/>
    </source>
</evidence>
<evidence type="ECO:0000256" key="5">
    <source>
        <dbReference type="ARBA" id="ARBA00022989"/>
    </source>
</evidence>
<proteinExistence type="predicted"/>
<evidence type="ECO:0000256" key="4">
    <source>
        <dbReference type="ARBA" id="ARBA00022692"/>
    </source>
</evidence>
<feature type="transmembrane region" description="Helical" evidence="7">
    <location>
        <begin position="94"/>
        <end position="121"/>
    </location>
</feature>
<comment type="subcellular location">
    <subcellularLocation>
        <location evidence="1">Cell inner membrane</location>
    </subcellularLocation>
</comment>
<dbReference type="GO" id="GO:0005886">
    <property type="term" value="C:plasma membrane"/>
    <property type="evidence" value="ECO:0007669"/>
    <property type="project" value="UniProtKB-SubCell"/>
</dbReference>
<evidence type="ECO:0000256" key="1">
    <source>
        <dbReference type="ARBA" id="ARBA00004533"/>
    </source>
</evidence>
<keyword evidence="9" id="KW-1185">Reference proteome</keyword>
<reference evidence="8 9" key="1">
    <citation type="submission" date="2017-08" db="EMBL/GenBank/DDBJ databases">
        <authorList>
            <person name="Park S.-J."/>
            <person name="Kim H."/>
        </authorList>
    </citation>
    <scope>NUCLEOTIDE SEQUENCE [LARGE SCALE GENOMIC DNA]</scope>
    <source>
        <strain evidence="9">ye3</strain>
    </source>
</reference>
<dbReference type="KEGG" id="pus:CKA81_03835"/>
<dbReference type="AlphaFoldDB" id="A0A410G9S6"/>
<dbReference type="PANTHER" id="PTHR30462:SF3">
    <property type="entry name" value="INTERMEMBRANE TRANSPORT PROTEIN PQIA"/>
    <property type="match status" value="1"/>
</dbReference>
<feature type="transmembrane region" description="Helical" evidence="7">
    <location>
        <begin position="47"/>
        <end position="67"/>
    </location>
</feature>
<evidence type="ECO:0000256" key="7">
    <source>
        <dbReference type="SAM" id="Phobius"/>
    </source>
</evidence>
<feature type="transmembrane region" description="Helical" evidence="7">
    <location>
        <begin position="170"/>
        <end position="188"/>
    </location>
</feature>
<feature type="transmembrane region" description="Helical" evidence="7">
    <location>
        <begin position="141"/>
        <end position="164"/>
    </location>
</feature>